<feature type="transmembrane region" description="Helical" evidence="2">
    <location>
        <begin position="393"/>
        <end position="413"/>
    </location>
</feature>
<organism evidence="3 4">
    <name type="scientific">Desertihabitans brevis</name>
    <dbReference type="NCBI Taxonomy" id="2268447"/>
    <lineage>
        <taxon>Bacteria</taxon>
        <taxon>Bacillati</taxon>
        <taxon>Actinomycetota</taxon>
        <taxon>Actinomycetes</taxon>
        <taxon>Propionibacteriales</taxon>
        <taxon>Propionibacteriaceae</taxon>
        <taxon>Desertihabitans</taxon>
    </lineage>
</organism>
<keyword evidence="2" id="KW-0472">Membrane</keyword>
<keyword evidence="2" id="KW-0812">Transmembrane</keyword>
<feature type="region of interest" description="Disordered" evidence="1">
    <location>
        <begin position="1"/>
        <end position="24"/>
    </location>
</feature>
<feature type="compositionally biased region" description="Low complexity" evidence="1">
    <location>
        <begin position="9"/>
        <end position="21"/>
    </location>
</feature>
<gene>
    <name evidence="3" type="ORF">DT076_09145</name>
</gene>
<feature type="transmembrane region" description="Helical" evidence="2">
    <location>
        <begin position="74"/>
        <end position="92"/>
    </location>
</feature>
<evidence type="ECO:0000256" key="1">
    <source>
        <dbReference type="SAM" id="MobiDB-lite"/>
    </source>
</evidence>
<feature type="transmembrane region" description="Helical" evidence="2">
    <location>
        <begin position="299"/>
        <end position="318"/>
    </location>
</feature>
<feature type="transmembrane region" description="Helical" evidence="2">
    <location>
        <begin position="219"/>
        <end position="240"/>
    </location>
</feature>
<dbReference type="RefSeq" id="WP_114126378.1">
    <property type="nucleotide sequence ID" value="NZ_QOUI01000005.1"/>
</dbReference>
<feature type="transmembrane region" description="Helical" evidence="2">
    <location>
        <begin position="151"/>
        <end position="173"/>
    </location>
</feature>
<reference evidence="3 4" key="1">
    <citation type="submission" date="2018-07" db="EMBL/GenBank/DDBJ databases">
        <title>Desertimonas flava gen. nov. sp. nov.</title>
        <authorList>
            <person name="Liu S."/>
        </authorList>
    </citation>
    <scope>NUCLEOTIDE SEQUENCE [LARGE SCALE GENOMIC DNA]</scope>
    <source>
        <strain evidence="3 4">16Sb5-5</strain>
    </source>
</reference>
<evidence type="ECO:0000313" key="3">
    <source>
        <dbReference type="EMBL" id="RCK69617.1"/>
    </source>
</evidence>
<feature type="transmembrane region" description="Helical" evidence="2">
    <location>
        <begin position="351"/>
        <end position="372"/>
    </location>
</feature>
<feature type="transmembrane region" description="Helical" evidence="2">
    <location>
        <begin position="113"/>
        <end position="131"/>
    </location>
</feature>
<sequence length="488" mass="52595">MSQSRDESSAAPGAAVSAADAFPTKHLPRPKVEVLPEPPSRYRKLIGPGIIAAGVGLSSGEFIIYPYIASQVGLVFVWAAVVGLLTQFFINLEVERYTLATAETALTGFSRYWKHWGLFFAILTYFANLWPGWATSSATIISFMTGGEARFIAIGLLVAIGLILTLAPVVYVALERAQMIKVAAALLLFAVAAVFAIGADTWADLPQAVTRASLPYEQLGFAVLVGALAFAGAGGGQNLVQANWIRDKGFGMGTYVPRLVSPVTGQKEAKPSTGYVFEPTADNLTRWRGWWRFANVEQLVTFVLITLITIVFTSLLAYSTVYGTEGLNDDVTFVQVEGQVLGERVGPWFQYLFWVVGAVSLFGAALGIVDYTSRMAADVVKTSYARKADENKLYAGLVWGLVAIGVLVLLIGFDQPLALLVISAVVGGAMMFIYSGLLILINRRLLPAPIRIRGWRLVAMIWAVVVFGIATAVAGQEQIRRIVEAVGG</sequence>
<name>A0A367YV38_9ACTN</name>
<feature type="transmembrane region" description="Helical" evidence="2">
    <location>
        <begin position="180"/>
        <end position="199"/>
    </location>
</feature>
<feature type="transmembrane region" description="Helical" evidence="2">
    <location>
        <begin position="454"/>
        <end position="474"/>
    </location>
</feature>
<proteinExistence type="predicted"/>
<feature type="transmembrane region" description="Helical" evidence="2">
    <location>
        <begin position="45"/>
        <end position="68"/>
    </location>
</feature>
<dbReference type="NCBIfam" id="NF037982">
    <property type="entry name" value="Nramp_1"/>
    <property type="match status" value="1"/>
</dbReference>
<dbReference type="AlphaFoldDB" id="A0A367YV38"/>
<dbReference type="EMBL" id="QOUI01000005">
    <property type="protein sequence ID" value="RCK69617.1"/>
    <property type="molecule type" value="Genomic_DNA"/>
</dbReference>
<comment type="caution">
    <text evidence="3">The sequence shown here is derived from an EMBL/GenBank/DDBJ whole genome shotgun (WGS) entry which is preliminary data.</text>
</comment>
<keyword evidence="2" id="KW-1133">Transmembrane helix</keyword>
<feature type="transmembrane region" description="Helical" evidence="2">
    <location>
        <begin position="419"/>
        <end position="442"/>
    </location>
</feature>
<accession>A0A367YV38</accession>
<keyword evidence="4" id="KW-1185">Reference proteome</keyword>
<dbReference type="Proteomes" id="UP000252770">
    <property type="component" value="Unassembled WGS sequence"/>
</dbReference>
<evidence type="ECO:0000313" key="4">
    <source>
        <dbReference type="Proteomes" id="UP000252770"/>
    </source>
</evidence>
<dbReference type="Gene3D" id="1.20.1740.10">
    <property type="entry name" value="Amino acid/polyamine transporter I"/>
    <property type="match status" value="1"/>
</dbReference>
<evidence type="ECO:0000256" key="2">
    <source>
        <dbReference type="SAM" id="Phobius"/>
    </source>
</evidence>
<protein>
    <submittedName>
        <fullName evidence="3">Amino acid permease</fullName>
    </submittedName>
</protein>